<feature type="transmembrane region" description="Helical" evidence="1">
    <location>
        <begin position="21"/>
        <end position="42"/>
    </location>
</feature>
<evidence type="ECO:0000313" key="2">
    <source>
        <dbReference type="EMBL" id="CAD2079718.1"/>
    </source>
</evidence>
<sequence>MFLKSEEDDRRPDRKKYHFDPTKVLIGTAVGFIIPEIARFLSENVIGNNTLENIAGVSSIGLAIIFGIIMLFVTFKVEMIYNDETSDSDDGQKIRGEQNEITDMLSEYHAAKEAGDTGKMKEIAVWLKEHGVIIKK</sequence>
<dbReference type="RefSeq" id="WP_184280602.1">
    <property type="nucleotide sequence ID" value="NZ_BMCO01000001.1"/>
</dbReference>
<gene>
    <name evidence="3" type="ORF">HNR41_000034</name>
    <name evidence="2" type="ORF">JEOCOQ751_01547</name>
</gene>
<dbReference type="EMBL" id="CAJEWA010000006">
    <property type="protein sequence ID" value="CAD2079718.1"/>
    <property type="molecule type" value="Genomic_DNA"/>
</dbReference>
<reference evidence="2 4" key="1">
    <citation type="submission" date="2020-07" db="EMBL/GenBank/DDBJ databases">
        <authorList>
            <person name="Criscuolo A."/>
        </authorList>
    </citation>
    <scope>NUCLEOTIDE SEQUENCE [LARGE SCALE GENOMIC DNA]</scope>
    <source>
        <strain evidence="2">CIP111751</strain>
    </source>
</reference>
<keyword evidence="5" id="KW-1185">Reference proteome</keyword>
<feature type="transmembrane region" description="Helical" evidence="1">
    <location>
        <begin position="54"/>
        <end position="75"/>
    </location>
</feature>
<protein>
    <submittedName>
        <fullName evidence="2">Uncharacterized protein</fullName>
    </submittedName>
</protein>
<proteinExistence type="predicted"/>
<evidence type="ECO:0000313" key="5">
    <source>
        <dbReference type="Proteomes" id="UP000545588"/>
    </source>
</evidence>
<evidence type="ECO:0000313" key="3">
    <source>
        <dbReference type="EMBL" id="MBB6422108.1"/>
    </source>
</evidence>
<comment type="caution">
    <text evidence="2">The sequence shown here is derived from an EMBL/GenBank/DDBJ whole genome shotgun (WGS) entry which is preliminary data.</text>
</comment>
<keyword evidence="1" id="KW-0812">Transmembrane</keyword>
<dbReference type="AlphaFoldDB" id="A0A6V7RPV8"/>
<dbReference type="Proteomes" id="UP000545588">
    <property type="component" value="Unassembled WGS sequence"/>
</dbReference>
<reference evidence="3 5" key="2">
    <citation type="submission" date="2020-08" db="EMBL/GenBank/DDBJ databases">
        <title>Genomic Encyclopedia of Type Strains, Phase IV (KMG-IV): sequencing the most valuable type-strain genomes for metagenomic binning, comparative biology and taxonomic classification.</title>
        <authorList>
            <person name="Goeker M."/>
        </authorList>
    </citation>
    <scope>NUCLEOTIDE SEQUENCE [LARGE SCALE GENOMIC DNA]</scope>
    <source>
        <strain evidence="3 5">DSM 22419</strain>
    </source>
</reference>
<accession>A0A6V7RPV8</accession>
<organism evidence="2 4">
    <name type="scientific">Jeotgalicoccus coquinae</name>
    <dbReference type="NCBI Taxonomy" id="709509"/>
    <lineage>
        <taxon>Bacteria</taxon>
        <taxon>Bacillati</taxon>
        <taxon>Bacillota</taxon>
        <taxon>Bacilli</taxon>
        <taxon>Bacillales</taxon>
        <taxon>Staphylococcaceae</taxon>
        <taxon>Jeotgalicoccus</taxon>
    </lineage>
</organism>
<keyword evidence="1" id="KW-1133">Transmembrane helix</keyword>
<dbReference type="EMBL" id="JACHFF010000001">
    <property type="protein sequence ID" value="MBB6422108.1"/>
    <property type="molecule type" value="Genomic_DNA"/>
</dbReference>
<keyword evidence="1" id="KW-0472">Membrane</keyword>
<evidence type="ECO:0000313" key="4">
    <source>
        <dbReference type="Proteomes" id="UP000534001"/>
    </source>
</evidence>
<name>A0A6V7RPV8_9STAP</name>
<dbReference type="Proteomes" id="UP000534001">
    <property type="component" value="Unassembled WGS sequence"/>
</dbReference>
<evidence type="ECO:0000256" key="1">
    <source>
        <dbReference type="SAM" id="Phobius"/>
    </source>
</evidence>